<sequence>MAAMLCRLTETSIQQAGSSLNIESARLHEQYVFHPYPGWCLSERSISPAGNHQSNL</sequence>
<dbReference type="Proteomes" id="UP000184600">
    <property type="component" value="Unassembled WGS sequence"/>
</dbReference>
<proteinExistence type="predicted"/>
<keyword evidence="2" id="KW-1185">Reference proteome</keyword>
<name>A0A1M7Z0B7_9VIBR</name>
<evidence type="ECO:0000313" key="1">
    <source>
        <dbReference type="EMBL" id="SHO58255.1"/>
    </source>
</evidence>
<gene>
    <name evidence="1" type="ORF">VQ7734_04026</name>
</gene>
<dbReference type="AlphaFoldDB" id="A0A1M7Z0B7"/>
<dbReference type="EMBL" id="FRFG01000059">
    <property type="protein sequence ID" value="SHO58255.1"/>
    <property type="molecule type" value="Genomic_DNA"/>
</dbReference>
<evidence type="ECO:0000313" key="2">
    <source>
        <dbReference type="Proteomes" id="UP000184600"/>
    </source>
</evidence>
<dbReference type="STRING" id="1117707.VQ7734_04026"/>
<organism evidence="1 2">
    <name type="scientific">Vibrio quintilis</name>
    <dbReference type="NCBI Taxonomy" id="1117707"/>
    <lineage>
        <taxon>Bacteria</taxon>
        <taxon>Pseudomonadati</taxon>
        <taxon>Pseudomonadota</taxon>
        <taxon>Gammaproteobacteria</taxon>
        <taxon>Vibrionales</taxon>
        <taxon>Vibrionaceae</taxon>
        <taxon>Vibrio</taxon>
    </lineage>
</organism>
<reference evidence="2" key="1">
    <citation type="submission" date="2016-12" db="EMBL/GenBank/DDBJ databases">
        <authorList>
            <person name="Rodrigo-Torres L."/>
            <person name="Arahal R.D."/>
            <person name="Lucena T."/>
        </authorList>
    </citation>
    <scope>NUCLEOTIDE SEQUENCE [LARGE SCALE GENOMIC DNA]</scope>
</reference>
<accession>A0A1M7Z0B7</accession>
<protein>
    <submittedName>
        <fullName evidence="1">Uncharacterized protein</fullName>
    </submittedName>
</protein>